<dbReference type="EMBL" id="PDUD01000030">
    <property type="protein sequence ID" value="PHN03628.1"/>
    <property type="molecule type" value="Genomic_DNA"/>
</dbReference>
<dbReference type="PANTHER" id="PTHR40980:SF4">
    <property type="entry name" value="TONB-DEPENDENT RECEPTOR-LIKE BETA-BARREL DOMAIN-CONTAINING PROTEIN"/>
    <property type="match status" value="1"/>
</dbReference>
<dbReference type="SUPFAM" id="SSF56935">
    <property type="entry name" value="Porins"/>
    <property type="match status" value="1"/>
</dbReference>
<dbReference type="InterPro" id="IPR036942">
    <property type="entry name" value="Beta-barrel_TonB_sf"/>
</dbReference>
<reference evidence="6 7" key="1">
    <citation type="submission" date="2017-10" db="EMBL/GenBank/DDBJ databases">
        <title>The draft genome sequence of Lewinella nigricans NBRC 102662.</title>
        <authorList>
            <person name="Wang K."/>
        </authorList>
    </citation>
    <scope>NUCLEOTIDE SEQUENCE [LARGE SCALE GENOMIC DNA]</scope>
    <source>
        <strain evidence="6 7">NBRC 102662</strain>
    </source>
</reference>
<keyword evidence="2" id="KW-0472">Membrane</keyword>
<gene>
    <name evidence="6" type="ORF">CRP01_25555</name>
</gene>
<organism evidence="6 7">
    <name type="scientific">Flavilitoribacter nigricans (strain ATCC 23147 / DSM 23189 / NBRC 102662 / NCIMB 1420 / SS-2)</name>
    <name type="common">Lewinella nigricans</name>
    <dbReference type="NCBI Taxonomy" id="1122177"/>
    <lineage>
        <taxon>Bacteria</taxon>
        <taxon>Pseudomonadati</taxon>
        <taxon>Bacteroidota</taxon>
        <taxon>Saprospiria</taxon>
        <taxon>Saprospirales</taxon>
        <taxon>Lewinellaceae</taxon>
        <taxon>Flavilitoribacter</taxon>
    </lineage>
</organism>
<dbReference type="InterPro" id="IPR008969">
    <property type="entry name" value="CarboxyPept-like_regulatory"/>
</dbReference>
<dbReference type="InterPro" id="IPR037066">
    <property type="entry name" value="Plug_dom_sf"/>
</dbReference>
<comment type="subcellular location">
    <subcellularLocation>
        <location evidence="1">Cell outer membrane</location>
    </subcellularLocation>
</comment>
<proteinExistence type="predicted"/>
<dbReference type="SUPFAM" id="SSF49464">
    <property type="entry name" value="Carboxypeptidase regulatory domain-like"/>
    <property type="match status" value="1"/>
</dbReference>
<keyword evidence="3" id="KW-0998">Cell outer membrane</keyword>
<dbReference type="Pfam" id="PF14905">
    <property type="entry name" value="OMP_b-brl_3"/>
    <property type="match status" value="1"/>
</dbReference>
<accession>A0A2D0N5F9</accession>
<sequence length="801" mass="90185">MIRSIICGFLLLSASGLLAQLSVKGAVQDETGNGLPFVNILAYTAADSSFVKGFLTDEAGRFDVALPDGTYRLTISCLGMQEHELTVSQSMEIEPVQLQPVAAELEKVTVTASKPMVQRLQDRLVVNVEGSILSSGNNTLEILQKSPGVIVDQDGGISLNGRTGVRVYIDGKDTRLGGDQLAAILEGMPANAIERIDIITNPSAKYEAQGNAGIIDVITKKGKLFGTNGQINLSPGYGRYFRWDNNVSFNHRTEKMNLYGQYAFAKRNQYMEIIIDRIFLENGQPEAVIDMQTLFRLPIETHSPRLGLDYTLGEKTTLGVLVSGFANITGQDADNEILTRDGEGSFVQAQNTDMYTRTNWFQYTGNVNLRHEFANSSSLDVDVDYARYDNNSDERFASEFFNENGTSTLENALLGDVLGTLNLAGLSIDYSLPLSKQYTLETGWKNTLVKTDNDLTYYDEYDGNTTLNTGLSNRFIYREAIYAAYTNLNMSFGKWNGALGLRAEQTFIQGDQKTSEESFDNDYFNLFPSLSFNYVFNPKHTLGFNVSRRLNRPGYNDLNPFRFFVNNYTFRVGNPFLTPEFTWSAEVNYTHKQRYYFALNVGHTQSHLTRAIFQEENEDYVVVKPLNVRTLNSLGFTASLPVNIAPWWNSQWNINGSLNDFDGEIGGFRFNQLNPVVVFNTNHVLQLGKGYQLQLSGFYLPSHYGSISKIEDISQITLGLQKRILQNRGWLRLNFNDIFYNGYPAGRTVHGNIDDKFISKRDTRYVTFSFSYSFGKQTVKSQSRRRTGIENELDRARQSNN</sequence>
<name>A0A2D0N5F9_FLAN2</name>
<evidence type="ECO:0000313" key="7">
    <source>
        <dbReference type="Proteomes" id="UP000223913"/>
    </source>
</evidence>
<dbReference type="Gene3D" id="2.170.130.10">
    <property type="entry name" value="TonB-dependent receptor, plug domain"/>
    <property type="match status" value="1"/>
</dbReference>
<evidence type="ECO:0000256" key="4">
    <source>
        <dbReference type="SAM" id="SignalP"/>
    </source>
</evidence>
<dbReference type="GO" id="GO:0009279">
    <property type="term" value="C:cell outer membrane"/>
    <property type="evidence" value="ECO:0007669"/>
    <property type="project" value="UniProtKB-SubCell"/>
</dbReference>
<evidence type="ECO:0000313" key="6">
    <source>
        <dbReference type="EMBL" id="PHN03628.1"/>
    </source>
</evidence>
<feature type="domain" description="Outer membrane protein beta-barrel" evidence="5">
    <location>
        <begin position="372"/>
        <end position="772"/>
    </location>
</feature>
<feature type="chain" id="PRO_5012090337" description="Outer membrane protein beta-barrel domain-containing protein" evidence="4">
    <location>
        <begin position="20"/>
        <end position="801"/>
    </location>
</feature>
<dbReference type="Pfam" id="PF13620">
    <property type="entry name" value="CarboxypepD_reg"/>
    <property type="match status" value="1"/>
</dbReference>
<evidence type="ECO:0000256" key="1">
    <source>
        <dbReference type="ARBA" id="ARBA00004442"/>
    </source>
</evidence>
<protein>
    <recommendedName>
        <fullName evidence="5">Outer membrane protein beta-barrel domain-containing protein</fullName>
    </recommendedName>
</protein>
<dbReference type="PANTHER" id="PTHR40980">
    <property type="entry name" value="PLUG DOMAIN-CONTAINING PROTEIN"/>
    <property type="match status" value="1"/>
</dbReference>
<dbReference type="RefSeq" id="WP_099152955.1">
    <property type="nucleotide sequence ID" value="NZ_PDUD01000030.1"/>
</dbReference>
<evidence type="ECO:0000256" key="2">
    <source>
        <dbReference type="ARBA" id="ARBA00023136"/>
    </source>
</evidence>
<dbReference type="Gene3D" id="2.40.170.20">
    <property type="entry name" value="TonB-dependent receptor, beta-barrel domain"/>
    <property type="match status" value="1"/>
</dbReference>
<comment type="caution">
    <text evidence="6">The sequence shown here is derived from an EMBL/GenBank/DDBJ whole genome shotgun (WGS) entry which is preliminary data.</text>
</comment>
<evidence type="ECO:0000256" key="3">
    <source>
        <dbReference type="ARBA" id="ARBA00023237"/>
    </source>
</evidence>
<dbReference type="OrthoDB" id="8764943at2"/>
<dbReference type="Gene3D" id="2.60.40.1120">
    <property type="entry name" value="Carboxypeptidase-like, regulatory domain"/>
    <property type="match status" value="1"/>
</dbReference>
<keyword evidence="4" id="KW-0732">Signal</keyword>
<dbReference type="InterPro" id="IPR041700">
    <property type="entry name" value="OMP_b-brl_3"/>
</dbReference>
<dbReference type="Proteomes" id="UP000223913">
    <property type="component" value="Unassembled WGS sequence"/>
</dbReference>
<keyword evidence="7" id="KW-1185">Reference proteome</keyword>
<feature type="signal peptide" evidence="4">
    <location>
        <begin position="1"/>
        <end position="19"/>
    </location>
</feature>
<dbReference type="AlphaFoldDB" id="A0A2D0N5F9"/>
<evidence type="ECO:0000259" key="5">
    <source>
        <dbReference type="Pfam" id="PF14905"/>
    </source>
</evidence>